<reference evidence="3" key="1">
    <citation type="journal article" date="2019" name="Int. J. Syst. Evol. Microbiol.">
        <title>The Global Catalogue of Microorganisms (GCM) 10K type strain sequencing project: providing services to taxonomists for standard genome sequencing and annotation.</title>
        <authorList>
            <consortium name="The Broad Institute Genomics Platform"/>
            <consortium name="The Broad Institute Genome Sequencing Center for Infectious Disease"/>
            <person name="Wu L."/>
            <person name="Ma J."/>
        </authorList>
    </citation>
    <scope>NUCLEOTIDE SEQUENCE [LARGE SCALE GENOMIC DNA]</scope>
    <source>
        <strain evidence="3">CGMCC 4.7035</strain>
    </source>
</reference>
<dbReference type="EMBL" id="JBHRWR010000039">
    <property type="protein sequence ID" value="MFC3577719.1"/>
    <property type="molecule type" value="Genomic_DNA"/>
</dbReference>
<dbReference type="InterPro" id="IPR010982">
    <property type="entry name" value="Lambda_DNA-bd_dom_sf"/>
</dbReference>
<dbReference type="CDD" id="cd00093">
    <property type="entry name" value="HTH_XRE"/>
    <property type="match status" value="1"/>
</dbReference>
<dbReference type="Pfam" id="PF19054">
    <property type="entry name" value="DUF5753"/>
    <property type="match status" value="1"/>
</dbReference>
<keyword evidence="3" id="KW-1185">Reference proteome</keyword>
<gene>
    <name evidence="2" type="ORF">ACFOZ0_31550</name>
</gene>
<proteinExistence type="predicted"/>
<sequence length="276" mass="30357">MSQPKHLDPASMAEFYGAELRRRREDAGLTQGGLGELVYCSGPYIGQIEIAIRRPQLDLSERIDTVLKADGFFRRLCKAILKASKFADYFAAVAELERRAKTICDFATMVVPGLLQTEAYTRALIRSARPLVDQEEVERVVGGRQERARALLKDPADPELWFVIHEAALRVPVGGNDVMRGQLEYIAEVSRSHQAIVQVMPFSGGLNPLLYGAMTVMTFAEEPTVAYTESAHSGQLIEDPAVVANIARSYDLARAAALSPEASLAFIGRVAEDYTP</sequence>
<dbReference type="Gene3D" id="1.10.260.40">
    <property type="entry name" value="lambda repressor-like DNA-binding domains"/>
    <property type="match status" value="1"/>
</dbReference>
<evidence type="ECO:0000313" key="2">
    <source>
        <dbReference type="EMBL" id="MFC3577719.1"/>
    </source>
</evidence>
<comment type="caution">
    <text evidence="2">The sequence shown here is derived from an EMBL/GenBank/DDBJ whole genome shotgun (WGS) entry which is preliminary data.</text>
</comment>
<dbReference type="InterPro" id="IPR001387">
    <property type="entry name" value="Cro/C1-type_HTH"/>
</dbReference>
<dbReference type="Pfam" id="PF13560">
    <property type="entry name" value="HTH_31"/>
    <property type="match status" value="1"/>
</dbReference>
<dbReference type="PROSITE" id="PS50943">
    <property type="entry name" value="HTH_CROC1"/>
    <property type="match status" value="1"/>
</dbReference>
<feature type="domain" description="HTH cro/C1-type" evidence="1">
    <location>
        <begin position="20"/>
        <end position="72"/>
    </location>
</feature>
<dbReference type="InterPro" id="IPR043917">
    <property type="entry name" value="DUF5753"/>
</dbReference>
<organism evidence="2 3">
    <name type="scientific">Streptomyces yaanensis</name>
    <dbReference type="NCBI Taxonomy" id="1142239"/>
    <lineage>
        <taxon>Bacteria</taxon>
        <taxon>Bacillati</taxon>
        <taxon>Actinomycetota</taxon>
        <taxon>Actinomycetes</taxon>
        <taxon>Kitasatosporales</taxon>
        <taxon>Streptomycetaceae</taxon>
        <taxon>Streptomyces</taxon>
    </lineage>
</organism>
<dbReference type="SMART" id="SM00530">
    <property type="entry name" value="HTH_XRE"/>
    <property type="match status" value="1"/>
</dbReference>
<protein>
    <submittedName>
        <fullName evidence="2">Helix-turn-helix domain-containing protein</fullName>
    </submittedName>
</protein>
<dbReference type="SUPFAM" id="SSF47413">
    <property type="entry name" value="lambda repressor-like DNA-binding domains"/>
    <property type="match status" value="1"/>
</dbReference>
<dbReference type="RefSeq" id="WP_310777314.1">
    <property type="nucleotide sequence ID" value="NZ_JBHRWR010000039.1"/>
</dbReference>
<accession>A0ABV7SL41</accession>
<name>A0ABV7SL41_9ACTN</name>
<evidence type="ECO:0000313" key="3">
    <source>
        <dbReference type="Proteomes" id="UP001595701"/>
    </source>
</evidence>
<dbReference type="Proteomes" id="UP001595701">
    <property type="component" value="Unassembled WGS sequence"/>
</dbReference>
<evidence type="ECO:0000259" key="1">
    <source>
        <dbReference type="PROSITE" id="PS50943"/>
    </source>
</evidence>